<dbReference type="GO" id="GO:0007264">
    <property type="term" value="P:small GTPase-mediated signal transduction"/>
    <property type="evidence" value="ECO:0007669"/>
    <property type="project" value="InterPro"/>
</dbReference>
<dbReference type="GO" id="GO:0005525">
    <property type="term" value="F:GTP binding"/>
    <property type="evidence" value="ECO:0007669"/>
    <property type="project" value="UniProtKB-KW"/>
</dbReference>
<comment type="caution">
    <text evidence="4">The sequence shown here is derived from an EMBL/GenBank/DDBJ whole genome shotgun (WGS) entry which is preliminary data.</text>
</comment>
<dbReference type="InterPro" id="IPR003578">
    <property type="entry name" value="Small_GTPase_Rho"/>
</dbReference>
<dbReference type="GO" id="GO:0022412">
    <property type="term" value="P:cellular process involved in reproduction in multicellular organism"/>
    <property type="evidence" value="ECO:0007669"/>
    <property type="project" value="UniProtKB-ARBA"/>
</dbReference>
<protein>
    <submittedName>
        <fullName evidence="4">Uncharacterized protein</fullName>
    </submittedName>
</protein>
<reference evidence="4 5" key="1">
    <citation type="journal article" date="2019" name="Sci. Rep.">
        <title>Orb-weaving spider Araneus ventricosus genome elucidates the spidroin gene catalogue.</title>
        <authorList>
            <person name="Kono N."/>
            <person name="Nakamura H."/>
            <person name="Ohtoshi R."/>
            <person name="Moran D.A.P."/>
            <person name="Shinohara A."/>
            <person name="Yoshida Y."/>
            <person name="Fujiwara M."/>
            <person name="Mori M."/>
            <person name="Tomita M."/>
            <person name="Arakawa K."/>
        </authorList>
    </citation>
    <scope>NUCLEOTIDE SEQUENCE [LARGE SCALE GENOMIC DNA]</scope>
</reference>
<name>A0A4Y2EZN0_ARAVE</name>
<gene>
    <name evidence="4" type="ORF">AVEN_101627_1</name>
</gene>
<dbReference type="GO" id="GO:0003006">
    <property type="term" value="P:developmental process involved in reproduction"/>
    <property type="evidence" value="ECO:0007669"/>
    <property type="project" value="UniProtKB-ARBA"/>
</dbReference>
<feature type="region of interest" description="Disordered" evidence="3">
    <location>
        <begin position="1"/>
        <end position="49"/>
    </location>
</feature>
<dbReference type="SUPFAM" id="SSF52540">
    <property type="entry name" value="P-loop containing nucleoside triphosphate hydrolases"/>
    <property type="match status" value="1"/>
</dbReference>
<evidence type="ECO:0000313" key="5">
    <source>
        <dbReference type="Proteomes" id="UP000499080"/>
    </source>
</evidence>
<evidence type="ECO:0000313" key="4">
    <source>
        <dbReference type="EMBL" id="GBM33294.1"/>
    </source>
</evidence>
<dbReference type="Pfam" id="PF00071">
    <property type="entry name" value="Ras"/>
    <property type="match status" value="1"/>
</dbReference>
<evidence type="ECO:0000256" key="2">
    <source>
        <dbReference type="ARBA" id="ARBA00023134"/>
    </source>
</evidence>
<evidence type="ECO:0000256" key="3">
    <source>
        <dbReference type="SAM" id="MobiDB-lite"/>
    </source>
</evidence>
<dbReference type="AlphaFoldDB" id="A0A4Y2EZN0"/>
<dbReference type="EMBL" id="BGPR01000730">
    <property type="protein sequence ID" value="GBM33294.1"/>
    <property type="molecule type" value="Genomic_DNA"/>
</dbReference>
<dbReference type="GO" id="GO:0001667">
    <property type="term" value="P:ameboidal-type cell migration"/>
    <property type="evidence" value="ECO:0007669"/>
    <property type="project" value="UniProtKB-ARBA"/>
</dbReference>
<accession>A0A4Y2EZN0</accession>
<dbReference type="GO" id="GO:0035099">
    <property type="term" value="P:hemocyte migration"/>
    <property type="evidence" value="ECO:0007669"/>
    <property type="project" value="UniProtKB-ARBA"/>
</dbReference>
<dbReference type="GO" id="GO:0035006">
    <property type="term" value="P:melanization defense response"/>
    <property type="evidence" value="ECO:0007669"/>
    <property type="project" value="UniProtKB-ARBA"/>
</dbReference>
<dbReference type="SMART" id="SM00174">
    <property type="entry name" value="RHO"/>
    <property type="match status" value="1"/>
</dbReference>
<proteinExistence type="predicted"/>
<sequence>TEEDSIEESSSTEEEDSLVEEDSAEENSLVEEDSAEERSSTEGDSEEEMKENWIEVQGLVIQDMNPIETGHRTVQIVIVGSGDSGKTKLIDRVFGDHSSFTVTNHVTRIEFRISLSTFFHIWMCDASETGFLKKTKFLDKTVFLFCYDVDNPKSFASLEETWIPPVLEGYLKRMYYFLVGIKRDPKTESKAVSTINREEQKKAIEKKAKELNRRFLAGWLIDCSIDDKRSLVNVFQSSIDVVYPRF</sequence>
<organism evidence="4 5">
    <name type="scientific">Araneus ventricosus</name>
    <name type="common">Orbweaver spider</name>
    <name type="synonym">Epeira ventricosa</name>
    <dbReference type="NCBI Taxonomy" id="182803"/>
    <lineage>
        <taxon>Eukaryota</taxon>
        <taxon>Metazoa</taxon>
        <taxon>Ecdysozoa</taxon>
        <taxon>Arthropoda</taxon>
        <taxon>Chelicerata</taxon>
        <taxon>Arachnida</taxon>
        <taxon>Araneae</taxon>
        <taxon>Araneomorphae</taxon>
        <taxon>Entelegynae</taxon>
        <taxon>Araneoidea</taxon>
        <taxon>Araneidae</taxon>
        <taxon>Araneus</taxon>
    </lineage>
</organism>
<dbReference type="Proteomes" id="UP000499080">
    <property type="component" value="Unassembled WGS sequence"/>
</dbReference>
<dbReference type="PANTHER" id="PTHR24072">
    <property type="entry name" value="RHO FAMILY GTPASE"/>
    <property type="match status" value="1"/>
</dbReference>
<evidence type="ECO:0000256" key="1">
    <source>
        <dbReference type="ARBA" id="ARBA00022741"/>
    </source>
</evidence>
<dbReference type="InterPro" id="IPR027417">
    <property type="entry name" value="P-loop_NTPase"/>
</dbReference>
<keyword evidence="2" id="KW-0342">GTP-binding</keyword>
<dbReference type="GO" id="GO:0003924">
    <property type="term" value="F:GTPase activity"/>
    <property type="evidence" value="ECO:0007669"/>
    <property type="project" value="InterPro"/>
</dbReference>
<dbReference type="InterPro" id="IPR001806">
    <property type="entry name" value="Small_GTPase"/>
</dbReference>
<keyword evidence="1" id="KW-0547">Nucleotide-binding</keyword>
<feature type="non-terminal residue" evidence="4">
    <location>
        <position position="1"/>
    </location>
</feature>
<dbReference type="Gene3D" id="3.40.50.300">
    <property type="entry name" value="P-loop containing nucleotide triphosphate hydrolases"/>
    <property type="match status" value="1"/>
</dbReference>
<feature type="compositionally biased region" description="Acidic residues" evidence="3">
    <location>
        <begin position="1"/>
        <end position="35"/>
    </location>
</feature>
<keyword evidence="5" id="KW-1185">Reference proteome</keyword>